<feature type="compositionally biased region" description="Polar residues" evidence="2">
    <location>
        <begin position="574"/>
        <end position="583"/>
    </location>
</feature>
<evidence type="ECO:0000256" key="1">
    <source>
        <dbReference type="SAM" id="Coils"/>
    </source>
</evidence>
<evidence type="ECO:0000313" key="3">
    <source>
        <dbReference type="EMBL" id="PAX53813.1"/>
    </source>
</evidence>
<evidence type="ECO:0000256" key="2">
    <source>
        <dbReference type="SAM" id="MobiDB-lite"/>
    </source>
</evidence>
<dbReference type="Proteomes" id="UP000218238">
    <property type="component" value="Unassembled WGS sequence"/>
</dbReference>
<gene>
    <name evidence="3" type="ORF">CK510_13300</name>
</gene>
<keyword evidence="4" id="KW-1185">Reference proteome</keyword>
<dbReference type="SUPFAM" id="SSF53067">
    <property type="entry name" value="Actin-like ATPase domain"/>
    <property type="match status" value="1"/>
</dbReference>
<evidence type="ECO:0000313" key="4">
    <source>
        <dbReference type="Proteomes" id="UP000218238"/>
    </source>
</evidence>
<proteinExistence type="predicted"/>
<reference evidence="3 4" key="1">
    <citation type="submission" date="2017-08" db="EMBL/GenBank/DDBJ databases">
        <title>Draft genome sequence of filamentous cyanobacterium Calothrix elsteri CCALA 953.</title>
        <authorList>
            <person name="Gagunashvili A.N."/>
            <person name="Elster J."/>
            <person name="Andresson O.S."/>
        </authorList>
    </citation>
    <scope>NUCLEOTIDE SEQUENCE [LARGE SCALE GENOMIC DNA]</scope>
    <source>
        <strain evidence="3 4">CCALA 953</strain>
    </source>
</reference>
<comment type="caution">
    <text evidence="3">The sequence shown here is derived from an EMBL/GenBank/DDBJ whole genome shotgun (WGS) entry which is preliminary data.</text>
</comment>
<dbReference type="RefSeq" id="WP_095722163.1">
    <property type="nucleotide sequence ID" value="NZ_NTFS01000129.1"/>
</dbReference>
<feature type="coiled-coil region" evidence="1">
    <location>
        <begin position="121"/>
        <end position="148"/>
    </location>
</feature>
<dbReference type="InterPro" id="IPR043129">
    <property type="entry name" value="ATPase_NBD"/>
</dbReference>
<feature type="compositionally biased region" description="Polar residues" evidence="2">
    <location>
        <begin position="984"/>
        <end position="996"/>
    </location>
</feature>
<accession>A0A2A2TIJ3</accession>
<feature type="region of interest" description="Disordered" evidence="2">
    <location>
        <begin position="574"/>
        <end position="597"/>
    </location>
</feature>
<keyword evidence="1" id="KW-0175">Coiled coil</keyword>
<dbReference type="EMBL" id="NTFS01000129">
    <property type="protein sequence ID" value="PAX53813.1"/>
    <property type="molecule type" value="Genomic_DNA"/>
</dbReference>
<feature type="region of interest" description="Disordered" evidence="2">
    <location>
        <begin position="977"/>
        <end position="996"/>
    </location>
</feature>
<sequence>MTSRATEIQTLIAEIDNLLANKGKRLSRVLSPQQGQEPKLVLERIRSFLIDLVENETEGGSAAQLTPLQARYIVRDGSLSGSSGYFMAEDDSFGGIAPQASLPQNPSSQLNNPVHEISTLIEPLKVELRSLLEERQNLVEEIRQLEQQRLHNYSLVQQMATQEQAIAEFLQVLANRVGENPPQAANLVSILKSSHVPSPSPVSAESAQQVERLSQLASELDRKLIALDGTVNIVFEALQRNVHNHHDSLSEAMVRMGDRGSQAEQLLKHFIDNLIQQLLSLPAIDNYNVGASAGSKDVQESNVTAKRDKRNLIPEVSRTTSRQAKVSQSTPIVENLIEKSVGKSTDIGTTELPDIDTGLLDDGNVTPDLDALLLELSQDSTTSQQSLASFSPPQVNQESQLISLQELNQAPQNRADEVDRLYASLFIQDGETNPNPLIVANQLNRNPIGVTQDLSIPTVIDLNASTSLFSPIPSQEQINLEEANFEQIDLDSSFEISEQVDSNQFNDITDAVSPVTSFINPETIINDHASNVILDGITQDSIREASNGEEIASETTLQDTTISSDVELISIENVENSENAENTENQDENQDIKSGFVSDPWFDGNDAGLLNLQDLQSQNLDTQNLDTMVSGQTNDAWQAFFGNEITANTTLNQEEPTDSDRITVLTDLIFVDAEDAIASSDISNISETEPKPIEAENPTASENVTTNYITASPQEILLSKATAEIDAAMPNISLDEEQLQQLDRDLANFDSEQNIFASASSNSVVEAQPDIFFNELPNNPNIEDSEINIPNLNIPDEASVENANFGISLDVSPDVSPDITTNASLDISTNASPDISPDISPDVSLNEAPVAEAGTEIKPEIKPELETEDNQNIEITANGSANDLVDSENNLSTNNLTTNNLIPISGLIGNTDLPINTQDSAWYLGIDLGTTGISAALLNRSTTEVYPLYWSAETENSTNGVKRSFRLPAEVYLPATAGKPIGDNQETTASEASSPTPQHLFSAELKPYLQLALAYRSDYLARTTPIRQDTTAIGTPQPQLKWEPVLQLNEVATVPLVWMVRSLSKLLLTLKSDRNSTTLGLAATAMGLNPENFANAIDNLAGVICSVPSNWSEQYRFNIREALLISKIISHPQQVFFVEEAIATLLSELDGCNGEEVKLKSRTGSAKAKSSDYPLIGNTLIMNIGASSTEMALVDIPDHLIELTHSDFMLHSFAYGGKSIEQDIICQLLLPPKWRQSNSIKLSDKEAVSSNPWNWQPSIQGLENTRLSSLQWEELTLPRPGEPDGSERIRLQQRLESSLLGQALLDAATAMKLILQHQESFSLQLADQSWTLQRRDLESQVFVPFVRRLNRELNRLLVARGIPTEAINQAILSGGVASLGAVSRWLRQKLPNARIIQDLYLGENGAPTCSRVAYGLCLLPLHPQVLEIPRQQYTDYFLFTELLKVLPERALSFGEVVQLFEERGINTRSCQQRLLAFLEGELPAGLIPNSIDSLWLVQSSVENPDYRAIASTPLFEKQGSLSYVPNTQQIQQLLRYLDAVKGSTQQSLEEPYTVNFAVGARE</sequence>
<name>A0A2A2TIJ3_9CYAN</name>
<organism evidence="3 4">
    <name type="scientific">Brunnivagina elsteri CCALA 953</name>
    <dbReference type="NCBI Taxonomy" id="987040"/>
    <lineage>
        <taxon>Bacteria</taxon>
        <taxon>Bacillati</taxon>
        <taxon>Cyanobacteriota</taxon>
        <taxon>Cyanophyceae</taxon>
        <taxon>Nostocales</taxon>
        <taxon>Calotrichaceae</taxon>
        <taxon>Brunnivagina</taxon>
    </lineage>
</organism>
<protein>
    <submittedName>
        <fullName evidence="3">Uncharacterized protein</fullName>
    </submittedName>
</protein>
<dbReference type="OrthoDB" id="437233at2"/>